<sequence length="64" mass="7074">MLYCRKSFNPRYTGAGDHLAHVLTLRLVSETHGYGNCPSSAYLIETSILLMPSAVEPRGNCEMT</sequence>
<accession>A0A3R7Y3Q6</accession>
<dbReference type="AlphaFoldDB" id="A0A3R7Y3Q6"/>
<organism evidence="1 2">
    <name type="scientific">Peronospora effusa</name>
    <dbReference type="NCBI Taxonomy" id="542832"/>
    <lineage>
        <taxon>Eukaryota</taxon>
        <taxon>Sar</taxon>
        <taxon>Stramenopiles</taxon>
        <taxon>Oomycota</taxon>
        <taxon>Peronosporomycetes</taxon>
        <taxon>Peronosporales</taxon>
        <taxon>Peronosporaceae</taxon>
        <taxon>Peronospora</taxon>
    </lineage>
</organism>
<gene>
    <name evidence="1" type="ORF">DD237_008272</name>
</gene>
<dbReference type="EMBL" id="QKXF01000453">
    <property type="protein sequence ID" value="RQM11247.1"/>
    <property type="molecule type" value="Genomic_DNA"/>
</dbReference>
<protein>
    <submittedName>
        <fullName evidence="1">Uncharacterized protein</fullName>
    </submittedName>
</protein>
<evidence type="ECO:0000313" key="1">
    <source>
        <dbReference type="EMBL" id="RQM11247.1"/>
    </source>
</evidence>
<dbReference type="VEuPathDB" id="FungiDB:DD237_008272"/>
<dbReference type="Proteomes" id="UP000286097">
    <property type="component" value="Unassembled WGS sequence"/>
</dbReference>
<proteinExistence type="predicted"/>
<evidence type="ECO:0000313" key="2">
    <source>
        <dbReference type="Proteomes" id="UP000286097"/>
    </source>
</evidence>
<name>A0A3R7Y3Q6_9STRA</name>
<comment type="caution">
    <text evidence="1">The sequence shown here is derived from an EMBL/GenBank/DDBJ whole genome shotgun (WGS) entry which is preliminary data.</text>
</comment>
<reference evidence="1 2" key="1">
    <citation type="submission" date="2018-06" db="EMBL/GenBank/DDBJ databases">
        <title>Comparative genomics of downy mildews reveals potential adaptations to biotrophy.</title>
        <authorList>
            <person name="Fletcher K."/>
            <person name="Klosterman S.J."/>
            <person name="Derevnina L."/>
            <person name="Martin F."/>
            <person name="Koike S."/>
            <person name="Reyes Chin-Wo S."/>
            <person name="Mou B."/>
            <person name="Michelmore R."/>
        </authorList>
    </citation>
    <scope>NUCLEOTIDE SEQUENCE [LARGE SCALE GENOMIC DNA]</scope>
    <source>
        <strain evidence="1 2">R13</strain>
    </source>
</reference>